<dbReference type="PANTHER" id="PTHR11239">
    <property type="entry name" value="DNA-DIRECTED RNA POLYMERASE"/>
    <property type="match status" value="1"/>
</dbReference>
<dbReference type="AlphaFoldDB" id="G0S3M1"/>
<keyword evidence="6" id="KW-0862">Zinc</keyword>
<evidence type="ECO:0000256" key="5">
    <source>
        <dbReference type="ARBA" id="ARBA00022771"/>
    </source>
</evidence>
<dbReference type="OrthoDB" id="282270at2759"/>
<evidence type="ECO:0000256" key="7">
    <source>
        <dbReference type="ARBA" id="ARBA00023163"/>
    </source>
</evidence>
<dbReference type="GO" id="GO:0006283">
    <property type="term" value="P:transcription-coupled nucleotide-excision repair"/>
    <property type="evidence" value="ECO:0007669"/>
    <property type="project" value="TreeGrafter"/>
</dbReference>
<dbReference type="GO" id="GO:0005665">
    <property type="term" value="C:RNA polymerase II, core complex"/>
    <property type="evidence" value="ECO:0007669"/>
    <property type="project" value="TreeGrafter"/>
</dbReference>
<dbReference type="RefSeq" id="XP_006692644.1">
    <property type="nucleotide sequence ID" value="XM_006692581.1"/>
</dbReference>
<keyword evidence="5" id="KW-0863">Zinc-finger</keyword>
<dbReference type="GeneID" id="18256213"/>
<proteinExistence type="inferred from homology"/>
<dbReference type="EMBL" id="GL988041">
    <property type="protein sequence ID" value="EGS20348.1"/>
    <property type="molecule type" value="Genomic_DNA"/>
</dbReference>
<accession>G0S3M1</accession>
<organism evidence="12">
    <name type="scientific">Chaetomium thermophilum (strain DSM 1495 / CBS 144.50 / IMI 039719)</name>
    <name type="common">Thermochaetoides thermophila</name>
    <dbReference type="NCBI Taxonomy" id="759272"/>
    <lineage>
        <taxon>Eukaryota</taxon>
        <taxon>Fungi</taxon>
        <taxon>Dikarya</taxon>
        <taxon>Ascomycota</taxon>
        <taxon>Pezizomycotina</taxon>
        <taxon>Sordariomycetes</taxon>
        <taxon>Sordariomycetidae</taxon>
        <taxon>Sordariales</taxon>
        <taxon>Chaetomiaceae</taxon>
        <taxon>Thermochaetoides</taxon>
    </lineage>
</organism>
<evidence type="ECO:0000313" key="11">
    <source>
        <dbReference type="EMBL" id="EGS20348.1"/>
    </source>
</evidence>
<dbReference type="eggNOG" id="KOG2691">
    <property type="taxonomic scope" value="Eukaryota"/>
</dbReference>
<evidence type="ECO:0000259" key="10">
    <source>
        <dbReference type="SMART" id="SM00661"/>
    </source>
</evidence>
<dbReference type="HOGENOM" id="CLU_093932_2_1_1"/>
<reference evidence="11 12" key="1">
    <citation type="journal article" date="2011" name="Cell">
        <title>Insight into structure and assembly of the nuclear pore complex by utilizing the genome of a eukaryotic thermophile.</title>
        <authorList>
            <person name="Amlacher S."/>
            <person name="Sarges P."/>
            <person name="Flemming D."/>
            <person name="van Noort V."/>
            <person name="Kunze R."/>
            <person name="Devos D.P."/>
            <person name="Arumugam M."/>
            <person name="Bork P."/>
            <person name="Hurt E."/>
        </authorList>
    </citation>
    <scope>NUCLEOTIDE SEQUENCE [LARGE SCALE GENOMIC DNA]</scope>
    <source>
        <strain evidence="12">DSM 1495 / CBS 144.50 / IMI 039719</strain>
    </source>
</reference>
<evidence type="ECO:0000256" key="1">
    <source>
        <dbReference type="ARBA" id="ARBA00004604"/>
    </source>
</evidence>
<dbReference type="GO" id="GO:0008270">
    <property type="term" value="F:zinc ion binding"/>
    <property type="evidence" value="ECO:0007669"/>
    <property type="project" value="UniProtKB-KW"/>
</dbReference>
<keyword evidence="4" id="KW-0479">Metal-binding</keyword>
<feature type="region of interest" description="Disordered" evidence="9">
    <location>
        <begin position="78"/>
        <end position="115"/>
    </location>
</feature>
<gene>
    <name evidence="11" type="ORF">CTHT_0021750</name>
</gene>
<evidence type="ECO:0000256" key="9">
    <source>
        <dbReference type="SAM" id="MobiDB-lite"/>
    </source>
</evidence>
<evidence type="ECO:0000256" key="8">
    <source>
        <dbReference type="ARBA" id="ARBA00023242"/>
    </source>
</evidence>
<dbReference type="GO" id="GO:0003899">
    <property type="term" value="F:DNA-directed RNA polymerase activity"/>
    <property type="evidence" value="ECO:0007669"/>
    <property type="project" value="InterPro"/>
</dbReference>
<evidence type="ECO:0000256" key="2">
    <source>
        <dbReference type="ARBA" id="ARBA00008925"/>
    </source>
</evidence>
<dbReference type="InterPro" id="IPR001529">
    <property type="entry name" value="Zn_ribbon_RPB9"/>
</dbReference>
<dbReference type="InterPro" id="IPR012164">
    <property type="entry name" value="Rpa12/Rpb9/Rpc10/TFS"/>
</dbReference>
<feature type="domain" description="DNA-directed RNA polymerase II subunit RPB9-like zinc ribbon" evidence="10">
    <location>
        <begin position="23"/>
        <end position="76"/>
    </location>
</feature>
<dbReference type="FunFam" id="2.20.25.10:FF:000008">
    <property type="entry name" value="DNA-directed RNA polymerase II subunit RPB9"/>
    <property type="match status" value="1"/>
</dbReference>
<evidence type="ECO:0000313" key="12">
    <source>
        <dbReference type="Proteomes" id="UP000008066"/>
    </source>
</evidence>
<comment type="similarity">
    <text evidence="2">Belongs to the archaeal RpoM/eukaryotic RPA12/RPB9/RPC11 RNA polymerase family.</text>
</comment>
<dbReference type="Pfam" id="PF02150">
    <property type="entry name" value="Zn_ribbon_RPB9"/>
    <property type="match status" value="1"/>
</dbReference>
<protein>
    <recommendedName>
        <fullName evidence="10">DNA-directed RNA polymerase II subunit RPB9-like zinc ribbon domain-containing protein</fullName>
    </recommendedName>
</protein>
<keyword evidence="3" id="KW-0240">DNA-directed RNA polymerase</keyword>
<dbReference type="Proteomes" id="UP000008066">
    <property type="component" value="Unassembled WGS sequence"/>
</dbReference>
<dbReference type="SUPFAM" id="SSF57783">
    <property type="entry name" value="Zinc beta-ribbon"/>
    <property type="match status" value="1"/>
</dbReference>
<evidence type="ECO:0000256" key="4">
    <source>
        <dbReference type="ARBA" id="ARBA00022723"/>
    </source>
</evidence>
<dbReference type="GO" id="GO:0005730">
    <property type="term" value="C:nucleolus"/>
    <property type="evidence" value="ECO:0007669"/>
    <property type="project" value="UniProtKB-SubCell"/>
</dbReference>
<evidence type="ECO:0000256" key="6">
    <source>
        <dbReference type="ARBA" id="ARBA00022833"/>
    </source>
</evidence>
<comment type="subcellular location">
    <subcellularLocation>
        <location evidence="1">Nucleus</location>
        <location evidence="1">Nucleolus</location>
    </subcellularLocation>
</comment>
<keyword evidence="8" id="KW-0539">Nucleus</keyword>
<sequence>MSSPAANTNGAHGKKPLEQITFRFCSECSNMLYPKENEDERKLMFTCRTCNYSEEATSMCIYRNVLNNAVGETAGVTQDVSSDPTVGSPSSSTLSTTLAPASISSPASSKPSEGGSVGCCYSCGRMIMCERCGLRLAVLPVDEDDNDMAIPPLFTTSNDGDAVLSPVYQQDEVEIQPWSHSIDTLVNYVARSQGFFGDLEDIEGGEEVEEEVVEIENPEEKTAVDQPLGAF</sequence>
<dbReference type="Gene3D" id="2.20.25.10">
    <property type="match status" value="1"/>
</dbReference>
<dbReference type="STRING" id="759272.G0S3M1"/>
<keyword evidence="7" id="KW-0804">Transcription</keyword>
<dbReference type="GO" id="GO:0001193">
    <property type="term" value="P:maintenance of transcriptional fidelity during transcription elongation by RNA polymerase II"/>
    <property type="evidence" value="ECO:0007669"/>
    <property type="project" value="TreeGrafter"/>
</dbReference>
<dbReference type="OMA" id="TEAINTC"/>
<dbReference type="SMART" id="SM00661">
    <property type="entry name" value="RPOL9"/>
    <property type="match status" value="1"/>
</dbReference>
<keyword evidence="12" id="KW-1185">Reference proteome</keyword>
<name>G0S3M1_CHATD</name>
<evidence type="ECO:0000256" key="3">
    <source>
        <dbReference type="ARBA" id="ARBA00022478"/>
    </source>
</evidence>
<dbReference type="KEGG" id="cthr:CTHT_0021750"/>
<feature type="compositionally biased region" description="Low complexity" evidence="9">
    <location>
        <begin position="79"/>
        <end position="112"/>
    </location>
</feature>
<dbReference type="GO" id="GO:0006367">
    <property type="term" value="P:transcription initiation at RNA polymerase II promoter"/>
    <property type="evidence" value="ECO:0007669"/>
    <property type="project" value="TreeGrafter"/>
</dbReference>
<dbReference type="PANTHER" id="PTHR11239:SF1">
    <property type="entry name" value="DNA-DIRECTED RNA POLYMERASE II SUBUNIT RPB9"/>
    <property type="match status" value="1"/>
</dbReference>